<dbReference type="InterPro" id="IPR036371">
    <property type="entry name" value="TPK_B1-bd_sf"/>
</dbReference>
<dbReference type="GO" id="GO:0006772">
    <property type="term" value="P:thiamine metabolic process"/>
    <property type="evidence" value="ECO:0007669"/>
    <property type="project" value="InterPro"/>
</dbReference>
<dbReference type="Pfam" id="PF04265">
    <property type="entry name" value="TPK_B1_binding"/>
    <property type="match status" value="1"/>
</dbReference>
<dbReference type="Gene3D" id="2.60.120.320">
    <property type="entry name" value="Thiamin pyrophosphokinase, thiamin-binding domain"/>
    <property type="match status" value="1"/>
</dbReference>
<evidence type="ECO:0000313" key="9">
    <source>
        <dbReference type="Proteomes" id="UP000504621"/>
    </source>
</evidence>
<evidence type="ECO:0000256" key="3">
    <source>
        <dbReference type="ARBA" id="ARBA00022679"/>
    </source>
</evidence>
<dbReference type="GO" id="GO:0009229">
    <property type="term" value="P:thiamine diphosphate biosynthetic process"/>
    <property type="evidence" value="ECO:0007669"/>
    <property type="project" value="InterPro"/>
</dbReference>
<protein>
    <recommendedName>
        <fullName evidence="2">thiamine diphosphokinase</fullName>
        <ecNumber evidence="2">2.7.6.2</ecNumber>
    </recommendedName>
</protein>
<dbReference type="SUPFAM" id="SSF63999">
    <property type="entry name" value="Thiamin pyrophosphokinase, catalytic domain"/>
    <property type="match status" value="1"/>
</dbReference>
<keyword evidence="5" id="KW-0418">Kinase</keyword>
<comment type="function">
    <text evidence="7">Catalyzes the phosphorylation of thiamine to thiamine pyrophosphate (TPP). TPP is an active cofactor for enzymes involved in glycolysis and energy production. Plant leaves require high levels of TPP for photosynthesis and carbohydrate metabolism.</text>
</comment>
<dbReference type="PANTHER" id="PTHR13622:SF8">
    <property type="entry name" value="THIAMIN PYROPHOSPHOKINASE 1"/>
    <property type="match status" value="1"/>
</dbReference>
<accession>A0A6J0ZYG9</accession>
<dbReference type="InterPro" id="IPR006282">
    <property type="entry name" value="Thi_PPkinase"/>
</dbReference>
<reference evidence="10" key="1">
    <citation type="submission" date="2025-08" db="UniProtKB">
        <authorList>
            <consortium name="RefSeq"/>
        </authorList>
    </citation>
    <scope>IDENTIFICATION</scope>
    <source>
        <tissue evidence="10">Leaf</tissue>
    </source>
</reference>
<dbReference type="OrthoDB" id="25131at2759"/>
<keyword evidence="3" id="KW-0808">Transferase</keyword>
<organism evidence="9 10">
    <name type="scientific">Herrania umbratica</name>
    <dbReference type="NCBI Taxonomy" id="108875"/>
    <lineage>
        <taxon>Eukaryota</taxon>
        <taxon>Viridiplantae</taxon>
        <taxon>Streptophyta</taxon>
        <taxon>Embryophyta</taxon>
        <taxon>Tracheophyta</taxon>
        <taxon>Spermatophyta</taxon>
        <taxon>Magnoliopsida</taxon>
        <taxon>eudicotyledons</taxon>
        <taxon>Gunneridae</taxon>
        <taxon>Pentapetalae</taxon>
        <taxon>rosids</taxon>
        <taxon>malvids</taxon>
        <taxon>Malvales</taxon>
        <taxon>Malvaceae</taxon>
        <taxon>Byttnerioideae</taxon>
        <taxon>Herrania</taxon>
    </lineage>
</organism>
<comment type="subcellular location">
    <subcellularLocation>
        <location evidence="1">Cytoplasm</location>
        <location evidence="1">Cytosol</location>
    </subcellularLocation>
</comment>
<dbReference type="AlphaFoldDB" id="A0A6J0ZYG9"/>
<dbReference type="GO" id="GO:0004788">
    <property type="term" value="F:thiamine diphosphokinase activity"/>
    <property type="evidence" value="ECO:0007669"/>
    <property type="project" value="UniProtKB-EC"/>
</dbReference>
<dbReference type="NCBIfam" id="TIGR01378">
    <property type="entry name" value="thi_PPkinase"/>
    <property type="match status" value="1"/>
</dbReference>
<proteinExistence type="predicted"/>
<dbReference type="EC" id="2.7.6.2" evidence="2"/>
<dbReference type="GO" id="GO:0016301">
    <property type="term" value="F:kinase activity"/>
    <property type="evidence" value="ECO:0007669"/>
    <property type="project" value="UniProtKB-KW"/>
</dbReference>
<evidence type="ECO:0000313" key="10">
    <source>
        <dbReference type="RefSeq" id="XP_021279773.1"/>
    </source>
</evidence>
<evidence type="ECO:0000256" key="1">
    <source>
        <dbReference type="ARBA" id="ARBA00004514"/>
    </source>
</evidence>
<name>A0A6J0ZYG9_9ROSI</name>
<dbReference type="InterPro" id="IPR007371">
    <property type="entry name" value="TPK_catalytic"/>
</dbReference>
<evidence type="ECO:0000256" key="2">
    <source>
        <dbReference type="ARBA" id="ARBA00013245"/>
    </source>
</evidence>
<dbReference type="SUPFAM" id="SSF63862">
    <property type="entry name" value="Thiamin pyrophosphokinase, substrate-binding domain"/>
    <property type="match status" value="1"/>
</dbReference>
<dbReference type="InterPro" id="IPR036759">
    <property type="entry name" value="TPK_catalytic_sf"/>
</dbReference>
<feature type="domain" description="Thiamin pyrophosphokinase thiamin-binding" evidence="8">
    <location>
        <begin position="228"/>
        <end position="291"/>
    </location>
</feature>
<dbReference type="Gene3D" id="3.40.50.10240">
    <property type="entry name" value="Thiamin pyrophosphokinase, catalytic domain"/>
    <property type="match status" value="1"/>
</dbReference>
<dbReference type="GO" id="GO:0005829">
    <property type="term" value="C:cytosol"/>
    <property type="evidence" value="ECO:0007669"/>
    <property type="project" value="UniProtKB-SubCell"/>
</dbReference>
<keyword evidence="6" id="KW-0067">ATP-binding</keyword>
<dbReference type="GeneID" id="110413330"/>
<dbReference type="FunFam" id="2.60.120.320:FF:000001">
    <property type="entry name" value="Thiamine pyrophosphokinase"/>
    <property type="match status" value="1"/>
</dbReference>
<evidence type="ECO:0000259" key="8">
    <source>
        <dbReference type="SMART" id="SM00983"/>
    </source>
</evidence>
<evidence type="ECO:0000256" key="4">
    <source>
        <dbReference type="ARBA" id="ARBA00022741"/>
    </source>
</evidence>
<dbReference type="GO" id="GO:0005524">
    <property type="term" value="F:ATP binding"/>
    <property type="evidence" value="ECO:0007669"/>
    <property type="project" value="UniProtKB-KW"/>
</dbReference>
<sequence>MRPLPSLPCIFSIAKAQSNAKIETREMEEASEMEVEEQKQPVQNNQSSAKRLGLKNSIQTNFGDDYVFQIVPKDDWASMAVSLSTKAAQLRLCADGGANRVYDEMPRLFPQEDASDVRRRYKPDVIKGDMDSIRTEVLDFYTSLGTEIIDKSHDQDTTDLHKCVTYIRDFAPDLDKSNLCILVAGALGGRFDHEMGNLNVLCRFSSLRIVLLSDDSLIHLLPRTHHHEIHILSSIEGPQCGLIPIGMPSRSSTTTGLQWDLNETEMRFGGLISTSNIVTGEKVMFRGTGLAKFLSESNLIFISLFQVINVGTSIGKVGFFGESYEKLWCLTNIETLSVWNWKDGSNEANFEDARSLASDSWTLDHVDYFVDCHCFGGENLWVIGGTNAGSLGYFPVIYKGAAAIGPPEAVLVGGHMGVVRSILPMSSMRSEPAQSQGIFGWTGGEDGRLCCWMADDSSEINRSWISSALVMKSPRNRKKSRHNPY</sequence>
<keyword evidence="9" id="KW-1185">Reference proteome</keyword>
<evidence type="ECO:0000256" key="6">
    <source>
        <dbReference type="ARBA" id="ARBA00022840"/>
    </source>
</evidence>
<keyword evidence="4" id="KW-0547">Nucleotide-binding</keyword>
<dbReference type="Proteomes" id="UP000504621">
    <property type="component" value="Unplaced"/>
</dbReference>
<dbReference type="Pfam" id="PF04263">
    <property type="entry name" value="TPK_catalytic"/>
    <property type="match status" value="1"/>
</dbReference>
<dbReference type="InterPro" id="IPR007373">
    <property type="entry name" value="Thiamin_PyroPKinase_B1-bd"/>
</dbReference>
<dbReference type="GO" id="GO:0030975">
    <property type="term" value="F:thiamine binding"/>
    <property type="evidence" value="ECO:0007669"/>
    <property type="project" value="InterPro"/>
</dbReference>
<dbReference type="CDD" id="cd07995">
    <property type="entry name" value="TPK"/>
    <property type="match status" value="1"/>
</dbReference>
<evidence type="ECO:0000256" key="7">
    <source>
        <dbReference type="ARBA" id="ARBA00025120"/>
    </source>
</evidence>
<gene>
    <name evidence="10" type="primary">LOC110413330</name>
</gene>
<dbReference type="PANTHER" id="PTHR13622">
    <property type="entry name" value="THIAMIN PYROPHOSPHOKINASE"/>
    <property type="match status" value="1"/>
</dbReference>
<evidence type="ECO:0000256" key="5">
    <source>
        <dbReference type="ARBA" id="ARBA00022777"/>
    </source>
</evidence>
<dbReference type="SMART" id="SM00983">
    <property type="entry name" value="TPK_B1_binding"/>
    <property type="match status" value="1"/>
</dbReference>
<dbReference type="RefSeq" id="XP_021279773.1">
    <property type="nucleotide sequence ID" value="XM_021424098.1"/>
</dbReference>